<dbReference type="GO" id="GO:0004930">
    <property type="term" value="F:G protein-coupled receptor activity"/>
    <property type="evidence" value="ECO:0007669"/>
    <property type="project" value="UniProtKB-KW"/>
</dbReference>
<feature type="transmembrane region" description="Helical" evidence="10">
    <location>
        <begin position="59"/>
        <end position="79"/>
    </location>
</feature>
<reference evidence="12" key="3">
    <citation type="submission" date="2025-08" db="UniProtKB">
        <authorList>
            <consortium name="Ensembl"/>
        </authorList>
    </citation>
    <scope>IDENTIFICATION</scope>
</reference>
<dbReference type="GeneTree" id="ENSGT00950000182966"/>
<sequence length="285" mass="32083">MQLFNSSSISPPNSTTWSQANLVSSVLMGFFCAVGVPGNIAVMVIIIRWFKKDNFTVHLMLNLAASDILCLMTLPVWMYNQLFTWSIGRSLCKFFISLVYSSASASLMTVTMISVHRYVQVCCPEKWSKLGKSGEKLLLFTIWVLGFGFSVPAMFTREIIFNGSKKECGIITSPDEYRLIVAVLETLLAFVFPLSIMITSYYRLHRRATQGALFRSRTRLTRTVTGIVVMTFIFSSPCHVINLVEIFGIVLKHSYPGFFTFISSCINPLLYAFASRSLQQNSESN</sequence>
<dbReference type="PRINTS" id="PR00237">
    <property type="entry name" value="GPCRRHODOPSN"/>
</dbReference>
<evidence type="ECO:0000256" key="3">
    <source>
        <dbReference type="ARBA" id="ARBA00022692"/>
    </source>
</evidence>
<evidence type="ECO:0000256" key="5">
    <source>
        <dbReference type="ARBA" id="ARBA00023040"/>
    </source>
</evidence>
<dbReference type="InParanoid" id="A0A3B1JNJ9"/>
<keyword evidence="13" id="KW-1185">Reference proteome</keyword>
<feature type="transmembrane region" description="Helical" evidence="10">
    <location>
        <begin position="137"/>
        <end position="155"/>
    </location>
</feature>
<organism evidence="12 13">
    <name type="scientific">Astyanax mexicanus</name>
    <name type="common">Blind cave fish</name>
    <name type="synonym">Astyanax fasciatus mexicanus</name>
    <dbReference type="NCBI Taxonomy" id="7994"/>
    <lineage>
        <taxon>Eukaryota</taxon>
        <taxon>Metazoa</taxon>
        <taxon>Chordata</taxon>
        <taxon>Craniata</taxon>
        <taxon>Vertebrata</taxon>
        <taxon>Euteleostomi</taxon>
        <taxon>Actinopterygii</taxon>
        <taxon>Neopterygii</taxon>
        <taxon>Teleostei</taxon>
        <taxon>Ostariophysi</taxon>
        <taxon>Characiformes</taxon>
        <taxon>Characoidei</taxon>
        <taxon>Acestrorhamphidae</taxon>
        <taxon>Acestrorhamphinae</taxon>
        <taxon>Astyanax</taxon>
    </lineage>
</organism>
<evidence type="ECO:0000256" key="7">
    <source>
        <dbReference type="ARBA" id="ARBA00023170"/>
    </source>
</evidence>
<keyword evidence="5 9" id="KW-0297">G-protein coupled receptor</keyword>
<keyword evidence="8 9" id="KW-0807">Transducer</keyword>
<dbReference type="Ensembl" id="ENSAMXT00000052971.1">
    <property type="protein sequence ID" value="ENSAMXP00000042934.1"/>
    <property type="gene ID" value="ENSAMXG00000041049.1"/>
</dbReference>
<evidence type="ECO:0000313" key="12">
    <source>
        <dbReference type="Ensembl" id="ENSAMXP00000042934.1"/>
    </source>
</evidence>
<feature type="transmembrane region" description="Helical" evidence="10">
    <location>
        <begin position="94"/>
        <end position="116"/>
    </location>
</feature>
<evidence type="ECO:0000256" key="6">
    <source>
        <dbReference type="ARBA" id="ARBA00023136"/>
    </source>
</evidence>
<dbReference type="GO" id="GO:0007218">
    <property type="term" value="P:neuropeptide signaling pathway"/>
    <property type="evidence" value="ECO:0007669"/>
    <property type="project" value="TreeGrafter"/>
</dbReference>
<reference evidence="12" key="4">
    <citation type="submission" date="2025-09" db="UniProtKB">
        <authorList>
            <consortium name="Ensembl"/>
        </authorList>
    </citation>
    <scope>IDENTIFICATION</scope>
</reference>
<evidence type="ECO:0000256" key="10">
    <source>
        <dbReference type="SAM" id="Phobius"/>
    </source>
</evidence>
<dbReference type="PROSITE" id="PS50262">
    <property type="entry name" value="G_PROTEIN_RECEP_F1_2"/>
    <property type="match status" value="1"/>
</dbReference>
<keyword evidence="3 9" id="KW-0812">Transmembrane</keyword>
<dbReference type="GO" id="GO:0005886">
    <property type="term" value="C:plasma membrane"/>
    <property type="evidence" value="ECO:0007669"/>
    <property type="project" value="UniProtKB-SubCell"/>
</dbReference>
<proteinExistence type="inferred from homology"/>
<comment type="subcellular location">
    <subcellularLocation>
        <location evidence="1">Cell membrane</location>
        <topology evidence="1">Multi-pass membrane protein</topology>
    </subcellularLocation>
</comment>
<dbReference type="GO" id="GO:0043005">
    <property type="term" value="C:neuron projection"/>
    <property type="evidence" value="ECO:0007669"/>
    <property type="project" value="TreeGrafter"/>
</dbReference>
<evidence type="ECO:0000313" key="13">
    <source>
        <dbReference type="Proteomes" id="UP000018467"/>
    </source>
</evidence>
<evidence type="ECO:0000256" key="8">
    <source>
        <dbReference type="ARBA" id="ARBA00023224"/>
    </source>
</evidence>
<feature type="transmembrane region" description="Helical" evidence="10">
    <location>
        <begin position="20"/>
        <end position="47"/>
    </location>
</feature>
<dbReference type="SUPFAM" id="SSF81321">
    <property type="entry name" value="Family A G protein-coupled receptor-like"/>
    <property type="match status" value="1"/>
</dbReference>
<feature type="transmembrane region" description="Helical" evidence="10">
    <location>
        <begin position="255"/>
        <end position="274"/>
    </location>
</feature>
<reference evidence="13" key="2">
    <citation type="journal article" date="2014" name="Nat. Commun.">
        <title>The cavefish genome reveals candidate genes for eye loss.</title>
        <authorList>
            <person name="McGaugh S.E."/>
            <person name="Gross J.B."/>
            <person name="Aken B."/>
            <person name="Blin M."/>
            <person name="Borowsky R."/>
            <person name="Chalopin D."/>
            <person name="Hinaux H."/>
            <person name="Jeffery W.R."/>
            <person name="Keene A."/>
            <person name="Ma L."/>
            <person name="Minx P."/>
            <person name="Murphy D."/>
            <person name="O'Quin K.E."/>
            <person name="Retaux S."/>
            <person name="Rohner N."/>
            <person name="Searle S.M."/>
            <person name="Stahl B.A."/>
            <person name="Tabin C."/>
            <person name="Volff J.N."/>
            <person name="Yoshizawa M."/>
            <person name="Warren W.C."/>
        </authorList>
    </citation>
    <scope>NUCLEOTIDE SEQUENCE [LARGE SCALE GENOMIC DNA]</scope>
    <source>
        <strain evidence="13">female</strain>
    </source>
</reference>
<accession>A0A3B1JNJ9</accession>
<feature type="transmembrane region" description="Helical" evidence="10">
    <location>
        <begin position="179"/>
        <end position="202"/>
    </location>
</feature>
<evidence type="ECO:0000256" key="4">
    <source>
        <dbReference type="ARBA" id="ARBA00022989"/>
    </source>
</evidence>
<feature type="domain" description="G-protein coupled receptors family 1 profile" evidence="11">
    <location>
        <begin position="38"/>
        <end position="271"/>
    </location>
</feature>
<evidence type="ECO:0000256" key="9">
    <source>
        <dbReference type="RuleBase" id="RU000688"/>
    </source>
</evidence>
<dbReference type="InterPro" id="IPR017452">
    <property type="entry name" value="GPCR_Rhodpsn_7TM"/>
</dbReference>
<evidence type="ECO:0000259" key="11">
    <source>
        <dbReference type="PROSITE" id="PS50262"/>
    </source>
</evidence>
<dbReference type="PANTHER" id="PTHR24229">
    <property type="entry name" value="NEUROPEPTIDES RECEPTOR"/>
    <property type="match status" value="1"/>
</dbReference>
<evidence type="ECO:0000256" key="2">
    <source>
        <dbReference type="ARBA" id="ARBA00022475"/>
    </source>
</evidence>
<name>A0A3B1JNJ9_ASTMX</name>
<keyword evidence="6 10" id="KW-0472">Membrane</keyword>
<feature type="transmembrane region" description="Helical" evidence="10">
    <location>
        <begin position="223"/>
        <end position="249"/>
    </location>
</feature>
<comment type="similarity">
    <text evidence="9">Belongs to the G-protein coupled receptor 1 family.</text>
</comment>
<dbReference type="GO" id="GO:0042923">
    <property type="term" value="F:neuropeptide binding"/>
    <property type="evidence" value="ECO:0007669"/>
    <property type="project" value="TreeGrafter"/>
</dbReference>
<reference evidence="13" key="1">
    <citation type="submission" date="2013-03" db="EMBL/GenBank/DDBJ databases">
        <authorList>
            <person name="Jeffery W."/>
            <person name="Warren W."/>
            <person name="Wilson R.K."/>
        </authorList>
    </citation>
    <scope>NUCLEOTIDE SEQUENCE</scope>
    <source>
        <strain evidence="13">female</strain>
    </source>
</reference>
<dbReference type="PROSITE" id="PS00237">
    <property type="entry name" value="G_PROTEIN_RECEP_F1_1"/>
    <property type="match status" value="1"/>
</dbReference>
<dbReference type="Gene3D" id="1.20.1070.10">
    <property type="entry name" value="Rhodopsin 7-helix transmembrane proteins"/>
    <property type="match status" value="1"/>
</dbReference>
<keyword evidence="4 10" id="KW-1133">Transmembrane helix</keyword>
<dbReference type="Proteomes" id="UP000018467">
    <property type="component" value="Unassembled WGS sequence"/>
</dbReference>
<dbReference type="Pfam" id="PF00001">
    <property type="entry name" value="7tm_1"/>
    <property type="match status" value="1"/>
</dbReference>
<dbReference type="InterPro" id="IPR000276">
    <property type="entry name" value="GPCR_Rhodpsn"/>
</dbReference>
<dbReference type="AlphaFoldDB" id="A0A3B1JNJ9"/>
<protein>
    <recommendedName>
        <fullName evidence="11">G-protein coupled receptors family 1 profile domain-containing protein</fullName>
    </recommendedName>
</protein>
<keyword evidence="7 9" id="KW-0675">Receptor</keyword>
<evidence type="ECO:0000256" key="1">
    <source>
        <dbReference type="ARBA" id="ARBA00004651"/>
    </source>
</evidence>
<dbReference type="PANTHER" id="PTHR24229:SF4">
    <property type="entry name" value="CHEMERIN-LIKE RECEPTOR 2"/>
    <property type="match status" value="1"/>
</dbReference>
<keyword evidence="2" id="KW-1003">Cell membrane</keyword>